<gene>
    <name evidence="2" type="ORF">URODEC1_LOCUS47876</name>
</gene>
<dbReference type="EMBL" id="OZ075112">
    <property type="protein sequence ID" value="CAL4966593.1"/>
    <property type="molecule type" value="Genomic_DNA"/>
</dbReference>
<evidence type="ECO:0000313" key="3">
    <source>
        <dbReference type="Proteomes" id="UP001497457"/>
    </source>
</evidence>
<sequence length="524" mass="57431">MDFTKDVVVPAALSEILSRIFSFLFDNLATRPAPGARDAHRRRLEQLLGNIGSMVEEAEGRHITNHQLLSHLKALTVGMYRGRFALEVTDLDDATNAAAGDIDDADAVDDCTDTAAAAAAAGKRSFALCSSFNRAKRCRVTRLILSAGAGGRNAAARDSTERLAAVVEELEGLTRDYMSQFIMLVQGYPRKVHRPVTTTLYMDRCVFGRHVEKERIVDFLLRRSPPNRAPFLSALAVVGAKKVGKTTLVKHACDDERVRGHFAAIEWFETPAVVRAGGAPEQTVWESGGPEYLAGVRRILAEPRFAVAGAERSLLVFEDAWPMDESEWAALAASPTSAAFAGGGSKLLFTCRDGDVARIGTAEPVVLETLRQEEYWYYFKAFAFGGADPRDHPRVAAVAREISGHLERTFLDARVLGTLLRANFDARFWRKVLDAIVRCERRPMHVGVLLELLPVRGRLQSYGYCRSPPKFTVQDVLSAGAGGGGGSSEEGFTVHLCRETLYMDHWYSITFKNDDGAAAAPPVL</sequence>
<dbReference type="AlphaFoldDB" id="A0ABC8ZTI8"/>
<dbReference type="PANTHER" id="PTHR33377:SF55">
    <property type="entry name" value="NB-ARC DOMAIN-CONTAINING PROTEIN"/>
    <property type="match status" value="1"/>
</dbReference>
<feature type="domain" description="NB-ARC" evidence="1">
    <location>
        <begin position="213"/>
        <end position="384"/>
    </location>
</feature>
<dbReference type="Proteomes" id="UP001497457">
    <property type="component" value="Chromosome 2b"/>
</dbReference>
<dbReference type="InterPro" id="IPR002182">
    <property type="entry name" value="NB-ARC"/>
</dbReference>
<dbReference type="PANTHER" id="PTHR33377">
    <property type="entry name" value="OS10G0134700 PROTEIN-RELATED"/>
    <property type="match status" value="1"/>
</dbReference>
<name>A0ABC8ZTI8_9POAL</name>
<dbReference type="SUPFAM" id="SSF52540">
    <property type="entry name" value="P-loop containing nucleoside triphosphate hydrolases"/>
    <property type="match status" value="1"/>
</dbReference>
<protein>
    <recommendedName>
        <fullName evidence="1">NB-ARC domain-containing protein</fullName>
    </recommendedName>
</protein>
<evidence type="ECO:0000313" key="2">
    <source>
        <dbReference type="EMBL" id="CAL4966593.1"/>
    </source>
</evidence>
<dbReference type="Pfam" id="PF00931">
    <property type="entry name" value="NB-ARC"/>
    <property type="match status" value="1"/>
</dbReference>
<dbReference type="InterPro" id="IPR027417">
    <property type="entry name" value="P-loop_NTPase"/>
</dbReference>
<evidence type="ECO:0000259" key="1">
    <source>
        <dbReference type="Pfam" id="PF00931"/>
    </source>
</evidence>
<proteinExistence type="predicted"/>
<dbReference type="Gene3D" id="3.40.50.300">
    <property type="entry name" value="P-loop containing nucleotide triphosphate hydrolases"/>
    <property type="match status" value="1"/>
</dbReference>
<accession>A0ABC8ZTI8</accession>
<keyword evidence="3" id="KW-1185">Reference proteome</keyword>
<organism evidence="2 3">
    <name type="scientific">Urochloa decumbens</name>
    <dbReference type="NCBI Taxonomy" id="240449"/>
    <lineage>
        <taxon>Eukaryota</taxon>
        <taxon>Viridiplantae</taxon>
        <taxon>Streptophyta</taxon>
        <taxon>Embryophyta</taxon>
        <taxon>Tracheophyta</taxon>
        <taxon>Spermatophyta</taxon>
        <taxon>Magnoliopsida</taxon>
        <taxon>Liliopsida</taxon>
        <taxon>Poales</taxon>
        <taxon>Poaceae</taxon>
        <taxon>PACMAD clade</taxon>
        <taxon>Panicoideae</taxon>
        <taxon>Panicodae</taxon>
        <taxon>Paniceae</taxon>
        <taxon>Melinidinae</taxon>
        <taxon>Urochloa</taxon>
    </lineage>
</organism>
<reference evidence="2" key="1">
    <citation type="submission" date="2024-10" db="EMBL/GenBank/DDBJ databases">
        <authorList>
            <person name="Ryan C."/>
        </authorList>
    </citation>
    <scope>NUCLEOTIDE SEQUENCE [LARGE SCALE GENOMIC DNA]</scope>
</reference>